<sequence length="254" mass="28364">METHNPESVLKQEANYRPSMSPDPSISSSTPPRQWRVGTLSMGCSLLLIGVVTLTSQWRGGDVFDIALKWWPAIFILLGLEMTSYSLFFNRSGKMKFDILSVFFVGILTVMCIGFAALSSLGIVQEIRKIAGGTEQTIRLPDWTENVQPTTKRMIIQGDHPYAVKIDKTSGKEMHLMASYRTRNDATTVVRNADELIQVKQVGDTMYIMFADPSQASFFESTSNALDLTVIVPQQLKVIVRDNQGAVYENNNSQ</sequence>
<evidence type="ECO:0008006" key="5">
    <source>
        <dbReference type="Google" id="ProtNLM"/>
    </source>
</evidence>
<dbReference type="STRING" id="1236976.JCM16418_3236"/>
<feature type="transmembrane region" description="Helical" evidence="2">
    <location>
        <begin position="37"/>
        <end position="58"/>
    </location>
</feature>
<feature type="transmembrane region" description="Helical" evidence="2">
    <location>
        <begin position="100"/>
        <end position="124"/>
    </location>
</feature>
<feature type="compositionally biased region" description="Low complexity" evidence="1">
    <location>
        <begin position="18"/>
        <end position="32"/>
    </location>
</feature>
<keyword evidence="4" id="KW-1185">Reference proteome</keyword>
<dbReference type="eggNOG" id="COG3595">
    <property type="taxonomic scope" value="Bacteria"/>
</dbReference>
<reference evidence="3 4" key="1">
    <citation type="journal article" date="2014" name="Genome Announc.">
        <title>Draft Genome Sequence of Paenibacillus pini JCM 16418T, Isolated from the Rhizosphere of Pine Tree.</title>
        <authorList>
            <person name="Yuki M."/>
            <person name="Oshima K."/>
            <person name="Suda W."/>
            <person name="Oshida Y."/>
            <person name="Kitamura K."/>
            <person name="Iida Y."/>
            <person name="Hattori M."/>
            <person name="Ohkuma M."/>
        </authorList>
    </citation>
    <scope>NUCLEOTIDE SEQUENCE [LARGE SCALE GENOMIC DNA]</scope>
    <source>
        <strain evidence="3 4">JCM 16418</strain>
    </source>
</reference>
<dbReference type="RefSeq" id="WP_052020306.1">
    <property type="nucleotide sequence ID" value="NZ_BAVZ01000009.1"/>
</dbReference>
<gene>
    <name evidence="3" type="ORF">JCM16418_3236</name>
</gene>
<protein>
    <recommendedName>
        <fullName evidence="5">DUF5668 domain-containing protein</fullName>
    </recommendedName>
</protein>
<evidence type="ECO:0000256" key="1">
    <source>
        <dbReference type="SAM" id="MobiDB-lite"/>
    </source>
</evidence>
<keyword evidence="2" id="KW-1133">Transmembrane helix</keyword>
<evidence type="ECO:0000313" key="4">
    <source>
        <dbReference type="Proteomes" id="UP000019364"/>
    </source>
</evidence>
<accession>W7YKV9</accession>
<feature type="transmembrane region" description="Helical" evidence="2">
    <location>
        <begin position="70"/>
        <end position="88"/>
    </location>
</feature>
<dbReference type="OrthoDB" id="1707123at2"/>
<organism evidence="3 4">
    <name type="scientific">Paenibacillus pini JCM 16418</name>
    <dbReference type="NCBI Taxonomy" id="1236976"/>
    <lineage>
        <taxon>Bacteria</taxon>
        <taxon>Bacillati</taxon>
        <taxon>Bacillota</taxon>
        <taxon>Bacilli</taxon>
        <taxon>Bacillales</taxon>
        <taxon>Paenibacillaceae</taxon>
        <taxon>Paenibacillus</taxon>
    </lineage>
</organism>
<dbReference type="Proteomes" id="UP000019364">
    <property type="component" value="Unassembled WGS sequence"/>
</dbReference>
<dbReference type="AlphaFoldDB" id="W7YKV9"/>
<feature type="region of interest" description="Disordered" evidence="1">
    <location>
        <begin position="13"/>
        <end position="32"/>
    </location>
</feature>
<name>W7YKV9_9BACL</name>
<comment type="caution">
    <text evidence="3">The sequence shown here is derived from an EMBL/GenBank/DDBJ whole genome shotgun (WGS) entry which is preliminary data.</text>
</comment>
<keyword evidence="2" id="KW-0812">Transmembrane</keyword>
<evidence type="ECO:0000256" key="2">
    <source>
        <dbReference type="SAM" id="Phobius"/>
    </source>
</evidence>
<keyword evidence="2" id="KW-0472">Membrane</keyword>
<proteinExistence type="predicted"/>
<dbReference type="EMBL" id="BAVZ01000009">
    <property type="protein sequence ID" value="GAF09117.1"/>
    <property type="molecule type" value="Genomic_DNA"/>
</dbReference>
<evidence type="ECO:0000313" key="3">
    <source>
        <dbReference type="EMBL" id="GAF09117.1"/>
    </source>
</evidence>